<reference evidence="4 5" key="1">
    <citation type="submission" date="2019-05" db="EMBL/GenBank/DDBJ databases">
        <title>Georgenia *** sp. nov., and Georgenia *** sp. nov., isolated from the intestinal contents of plateau pika (Ochotona curzoniae) in the Qinghai-Tibet plateau of China.</title>
        <authorList>
            <person name="Tian Z."/>
        </authorList>
    </citation>
    <scope>NUCLEOTIDE SEQUENCE [LARGE SCALE GENOMIC DNA]</scope>
    <source>
        <strain evidence="4 5">Z294</strain>
    </source>
</reference>
<dbReference type="Proteomes" id="UP000313948">
    <property type="component" value="Chromosome"/>
</dbReference>
<feature type="region of interest" description="Disordered" evidence="1">
    <location>
        <begin position="243"/>
        <end position="273"/>
    </location>
</feature>
<dbReference type="InterPro" id="IPR011033">
    <property type="entry name" value="PRC_barrel-like_sf"/>
</dbReference>
<feature type="domain" description="DUF2382" evidence="3">
    <location>
        <begin position="149"/>
        <end position="260"/>
    </location>
</feature>
<protein>
    <submittedName>
        <fullName evidence="4">DUF2382 domain-containing protein</fullName>
    </submittedName>
</protein>
<keyword evidence="5" id="KW-1185">Reference proteome</keyword>
<feature type="region of interest" description="Disordered" evidence="1">
    <location>
        <begin position="112"/>
        <end position="150"/>
    </location>
</feature>
<evidence type="ECO:0000256" key="1">
    <source>
        <dbReference type="SAM" id="MobiDB-lite"/>
    </source>
</evidence>
<evidence type="ECO:0000313" key="4">
    <source>
        <dbReference type="EMBL" id="QDB78374.1"/>
    </source>
</evidence>
<feature type="compositionally biased region" description="Basic and acidic residues" evidence="1">
    <location>
        <begin position="243"/>
        <end position="259"/>
    </location>
</feature>
<dbReference type="PANTHER" id="PTHR38463">
    <property type="entry name" value="STRESS RESPONSE PROTEIN YSNF"/>
    <property type="match status" value="1"/>
</dbReference>
<dbReference type="EMBL" id="CP040899">
    <property type="protein sequence ID" value="QDB78374.1"/>
    <property type="molecule type" value="Genomic_DNA"/>
</dbReference>
<feature type="domain" description="PRC-barrel" evidence="2">
    <location>
        <begin position="16"/>
        <end position="77"/>
    </location>
</feature>
<dbReference type="InterPro" id="IPR027275">
    <property type="entry name" value="PRC-brl_dom"/>
</dbReference>
<proteinExistence type="predicted"/>
<accession>A0ABX5VMV5</accession>
<dbReference type="InterPro" id="IPR014747">
    <property type="entry name" value="Bac_photo_RC_H_C"/>
</dbReference>
<dbReference type="InterPro" id="IPR019060">
    <property type="entry name" value="DUF2382"/>
</dbReference>
<dbReference type="RefSeq" id="WP_139947704.1">
    <property type="nucleotide sequence ID" value="NZ_CP040899.1"/>
</dbReference>
<name>A0ABX5VMV5_9MICO</name>
<organism evidence="4 5">
    <name type="scientific">Georgenia wutianyii</name>
    <dbReference type="NCBI Taxonomy" id="2585135"/>
    <lineage>
        <taxon>Bacteria</taxon>
        <taxon>Bacillati</taxon>
        <taxon>Actinomycetota</taxon>
        <taxon>Actinomycetes</taxon>
        <taxon>Micrococcales</taxon>
        <taxon>Bogoriellaceae</taxon>
        <taxon>Georgenia</taxon>
    </lineage>
</organism>
<dbReference type="Gene3D" id="3.90.50.10">
    <property type="entry name" value="Photosynthetic Reaction Center, subunit H, domain 2"/>
    <property type="match status" value="1"/>
</dbReference>
<dbReference type="SUPFAM" id="SSF50346">
    <property type="entry name" value="PRC-barrel domain"/>
    <property type="match status" value="1"/>
</dbReference>
<gene>
    <name evidence="4" type="ORF">FE251_02520</name>
</gene>
<dbReference type="Pfam" id="PF05239">
    <property type="entry name" value="PRC"/>
    <property type="match status" value="1"/>
</dbReference>
<sequence length="273" mass="29623">MISTDQIQNLLSTGGTVVTEAGEKIGNVGQVYLDDQTGDPEWVTVRTGMFGSAESFVPLAQGTVSGSEIQVPYGKDQVKDAPRVEESGDGHLSQGQEAELYRYYGLDYSEAASDSGLPGVGAPAPRDDRTGEPGVVGRDTSGRTTDNAMTRSEEQLHVGTEEVQAGKARLRKYIVTENVTTTVPVSHEEVRIEREPITEANRDAAMAGGDLTSEEHEVILHAEEPVVTKETVPVERVRLDTETVTEDREVTEEVRKEQIETDTGEAPERGTKH</sequence>
<dbReference type="InterPro" id="IPR052967">
    <property type="entry name" value="Stress_Response_Assoc"/>
</dbReference>
<evidence type="ECO:0000313" key="5">
    <source>
        <dbReference type="Proteomes" id="UP000313948"/>
    </source>
</evidence>
<dbReference type="Pfam" id="PF09557">
    <property type="entry name" value="DUF2382"/>
    <property type="match status" value="1"/>
</dbReference>
<dbReference type="PANTHER" id="PTHR38463:SF1">
    <property type="entry name" value="STRESS RESPONSE PROTEIN YSNF"/>
    <property type="match status" value="1"/>
</dbReference>
<dbReference type="NCBIfam" id="TIGR02271">
    <property type="entry name" value="YsnF/AvaK domain"/>
    <property type="match status" value="1"/>
</dbReference>
<evidence type="ECO:0000259" key="2">
    <source>
        <dbReference type="Pfam" id="PF05239"/>
    </source>
</evidence>
<evidence type="ECO:0000259" key="3">
    <source>
        <dbReference type="Pfam" id="PF09557"/>
    </source>
</evidence>